<evidence type="ECO:0000256" key="7">
    <source>
        <dbReference type="ARBA" id="ARBA00022777"/>
    </source>
</evidence>
<protein>
    <recommendedName>
        <fullName evidence="4">2-amino-4-hydroxy-6-hydroxymethyldihydropteridine pyrophosphokinase</fullName>
        <ecNumber evidence="3">2.7.6.3</ecNumber>
    </recommendedName>
    <alternativeName>
        <fullName evidence="11">6-hydroxymethyl-7,8-dihydropterin pyrophosphokinase</fullName>
    </alternativeName>
    <alternativeName>
        <fullName evidence="12">7,8-dihydro-6-hydroxymethylpterin-pyrophosphokinase</fullName>
    </alternativeName>
</protein>
<dbReference type="GO" id="GO:0003848">
    <property type="term" value="F:2-amino-4-hydroxy-6-hydroxymethyldihydropteridine diphosphokinase activity"/>
    <property type="evidence" value="ECO:0007669"/>
    <property type="project" value="UniProtKB-EC"/>
</dbReference>
<organism evidence="14 15">
    <name type="scientific">Ginsengibacter hankyongi</name>
    <dbReference type="NCBI Taxonomy" id="2607284"/>
    <lineage>
        <taxon>Bacteria</taxon>
        <taxon>Pseudomonadati</taxon>
        <taxon>Bacteroidota</taxon>
        <taxon>Chitinophagia</taxon>
        <taxon>Chitinophagales</taxon>
        <taxon>Chitinophagaceae</taxon>
        <taxon>Ginsengibacter</taxon>
    </lineage>
</organism>
<keyword evidence="6" id="KW-0547">Nucleotide-binding</keyword>
<feature type="domain" description="7,8-dihydro-6-hydroxymethylpterin-pyrophosphokinase" evidence="13">
    <location>
        <begin position="5"/>
        <end position="134"/>
    </location>
</feature>
<sequence length="161" mass="18234">MEKVFIALGGNVGRVSEKFEMAIEKIREMIGPVIKESSLYKTEPWGNKNQDDFLNSVICVETNLTSDEVLKNILAIEKAMGRNRNKDNQFAPRTIDIDILFYGNKIINTDHLIIPHPRLHLRNFVLTPLMEIAPGLIHPILNKTIEEISGLNTDSSVVRII</sequence>
<dbReference type="UniPathway" id="UPA00077">
    <property type="reaction ID" value="UER00155"/>
</dbReference>
<evidence type="ECO:0000256" key="3">
    <source>
        <dbReference type="ARBA" id="ARBA00013253"/>
    </source>
</evidence>
<dbReference type="PANTHER" id="PTHR43071">
    <property type="entry name" value="2-AMINO-4-HYDROXY-6-HYDROXYMETHYLDIHYDROPTERIDINE PYROPHOSPHOKINASE"/>
    <property type="match status" value="1"/>
</dbReference>
<keyword evidence="7 14" id="KW-0418">Kinase</keyword>
<gene>
    <name evidence="14" type="primary">folK</name>
    <name evidence="14" type="ORF">FW778_20260</name>
</gene>
<dbReference type="Proteomes" id="UP000326903">
    <property type="component" value="Unassembled WGS sequence"/>
</dbReference>
<comment type="pathway">
    <text evidence="1">Cofactor biosynthesis; tetrahydrofolate biosynthesis; 2-amino-4-hydroxy-6-hydroxymethyl-7,8-dihydropteridine diphosphate from 7,8-dihydroneopterin triphosphate: step 4/4.</text>
</comment>
<comment type="function">
    <text evidence="10">Catalyzes the transfer of pyrophosphate from adenosine triphosphate (ATP) to 6-hydroxymethyl-7,8-dihydropterin, an enzymatic step in folate biosynthesis pathway.</text>
</comment>
<keyword evidence="5 14" id="KW-0808">Transferase</keyword>
<dbReference type="EMBL" id="VYQF01000010">
    <property type="protein sequence ID" value="KAA9035888.1"/>
    <property type="molecule type" value="Genomic_DNA"/>
</dbReference>
<dbReference type="GO" id="GO:0005524">
    <property type="term" value="F:ATP binding"/>
    <property type="evidence" value="ECO:0007669"/>
    <property type="project" value="UniProtKB-KW"/>
</dbReference>
<evidence type="ECO:0000256" key="4">
    <source>
        <dbReference type="ARBA" id="ARBA00016218"/>
    </source>
</evidence>
<dbReference type="CDD" id="cd00483">
    <property type="entry name" value="HPPK"/>
    <property type="match status" value="1"/>
</dbReference>
<evidence type="ECO:0000313" key="15">
    <source>
        <dbReference type="Proteomes" id="UP000326903"/>
    </source>
</evidence>
<dbReference type="Pfam" id="PF01288">
    <property type="entry name" value="HPPK"/>
    <property type="match status" value="1"/>
</dbReference>
<comment type="similarity">
    <text evidence="2">Belongs to the HPPK family.</text>
</comment>
<dbReference type="GO" id="GO:0046654">
    <property type="term" value="P:tetrahydrofolate biosynthetic process"/>
    <property type="evidence" value="ECO:0007669"/>
    <property type="project" value="UniProtKB-UniPathway"/>
</dbReference>
<evidence type="ECO:0000256" key="8">
    <source>
        <dbReference type="ARBA" id="ARBA00022840"/>
    </source>
</evidence>
<evidence type="ECO:0000256" key="12">
    <source>
        <dbReference type="ARBA" id="ARBA00033413"/>
    </source>
</evidence>
<evidence type="ECO:0000256" key="10">
    <source>
        <dbReference type="ARBA" id="ARBA00029409"/>
    </source>
</evidence>
<evidence type="ECO:0000256" key="1">
    <source>
        <dbReference type="ARBA" id="ARBA00005051"/>
    </source>
</evidence>
<dbReference type="PANTHER" id="PTHR43071:SF1">
    <property type="entry name" value="2-AMINO-4-HYDROXY-6-HYDROXYMETHYLDIHYDROPTERIDINE PYROPHOSPHOKINASE"/>
    <property type="match status" value="1"/>
</dbReference>
<reference evidence="14 15" key="1">
    <citation type="submission" date="2019-09" db="EMBL/GenBank/DDBJ databases">
        <title>Draft genome sequence of Ginsengibacter sp. BR5-29.</title>
        <authorList>
            <person name="Im W.-T."/>
        </authorList>
    </citation>
    <scope>NUCLEOTIDE SEQUENCE [LARGE SCALE GENOMIC DNA]</scope>
    <source>
        <strain evidence="14 15">BR5-29</strain>
    </source>
</reference>
<keyword evidence="15" id="KW-1185">Reference proteome</keyword>
<dbReference type="GO" id="GO:0046656">
    <property type="term" value="P:folic acid biosynthetic process"/>
    <property type="evidence" value="ECO:0007669"/>
    <property type="project" value="UniProtKB-KW"/>
</dbReference>
<proteinExistence type="inferred from homology"/>
<evidence type="ECO:0000256" key="9">
    <source>
        <dbReference type="ARBA" id="ARBA00022909"/>
    </source>
</evidence>
<evidence type="ECO:0000256" key="5">
    <source>
        <dbReference type="ARBA" id="ARBA00022679"/>
    </source>
</evidence>
<evidence type="ECO:0000259" key="13">
    <source>
        <dbReference type="Pfam" id="PF01288"/>
    </source>
</evidence>
<name>A0A5J5IAX7_9BACT</name>
<dbReference type="EC" id="2.7.6.3" evidence="3"/>
<dbReference type="SUPFAM" id="SSF55083">
    <property type="entry name" value="6-hydroxymethyl-7,8-dihydropterin pyrophosphokinase, HPPK"/>
    <property type="match status" value="1"/>
</dbReference>
<keyword evidence="9" id="KW-0289">Folate biosynthesis</keyword>
<dbReference type="AlphaFoldDB" id="A0A5J5IAX7"/>
<dbReference type="RefSeq" id="WP_150416715.1">
    <property type="nucleotide sequence ID" value="NZ_VYQF01000010.1"/>
</dbReference>
<accession>A0A5J5IAX7</accession>
<comment type="caution">
    <text evidence="14">The sequence shown here is derived from an EMBL/GenBank/DDBJ whole genome shotgun (WGS) entry which is preliminary data.</text>
</comment>
<dbReference type="GO" id="GO:0016301">
    <property type="term" value="F:kinase activity"/>
    <property type="evidence" value="ECO:0007669"/>
    <property type="project" value="UniProtKB-KW"/>
</dbReference>
<dbReference type="Gene3D" id="3.30.70.560">
    <property type="entry name" value="7,8-Dihydro-6-hydroxymethylpterin-pyrophosphokinase HPPK"/>
    <property type="match status" value="1"/>
</dbReference>
<keyword evidence="8" id="KW-0067">ATP-binding</keyword>
<evidence type="ECO:0000256" key="6">
    <source>
        <dbReference type="ARBA" id="ARBA00022741"/>
    </source>
</evidence>
<dbReference type="NCBIfam" id="TIGR01498">
    <property type="entry name" value="folK"/>
    <property type="match status" value="1"/>
</dbReference>
<evidence type="ECO:0000313" key="14">
    <source>
        <dbReference type="EMBL" id="KAA9035888.1"/>
    </source>
</evidence>
<evidence type="ECO:0000256" key="2">
    <source>
        <dbReference type="ARBA" id="ARBA00005810"/>
    </source>
</evidence>
<dbReference type="InterPro" id="IPR035907">
    <property type="entry name" value="Hppk_sf"/>
</dbReference>
<evidence type="ECO:0000256" key="11">
    <source>
        <dbReference type="ARBA" id="ARBA00029766"/>
    </source>
</evidence>
<dbReference type="InterPro" id="IPR000550">
    <property type="entry name" value="Hppk"/>
</dbReference>